<dbReference type="RefSeq" id="WP_188807023.1">
    <property type="nucleotide sequence ID" value="NZ_BMPU01000001.1"/>
</dbReference>
<evidence type="ECO:0008006" key="3">
    <source>
        <dbReference type="Google" id="ProtNLM"/>
    </source>
</evidence>
<sequence>MIKLRYVFGGLLCIGLLWKGIEGCSGFSSSSSVRKALKAGELSEAVEKCNASTSHEVSSDLLDALLKVGQVDKAKMLLQRLFPEDDHFWGFRDNYARASYTKLYKALIAAGRYDDAWECHELDTNDPNDAMNAKHYYTFMVDVVTALELQGKDEEAQEFIRTHIIWFSKNVDTMPADSEYRQEYSTELVQEKLQDIINHLSN</sequence>
<evidence type="ECO:0000313" key="1">
    <source>
        <dbReference type="EMBL" id="GGM45224.1"/>
    </source>
</evidence>
<dbReference type="EMBL" id="BMPU01000001">
    <property type="protein sequence ID" value="GGM45224.1"/>
    <property type="molecule type" value="Genomic_DNA"/>
</dbReference>
<protein>
    <recommendedName>
        <fullName evidence="3">Tetratricopeptide repeat protein</fullName>
    </recommendedName>
</protein>
<keyword evidence="2" id="KW-1185">Reference proteome</keyword>
<proteinExistence type="predicted"/>
<evidence type="ECO:0000313" key="2">
    <source>
        <dbReference type="Proteomes" id="UP000653477"/>
    </source>
</evidence>
<dbReference type="Proteomes" id="UP000653477">
    <property type="component" value="Unassembled WGS sequence"/>
</dbReference>
<comment type="caution">
    <text evidence="1">The sequence shown here is derived from an EMBL/GenBank/DDBJ whole genome shotgun (WGS) entry which is preliminary data.</text>
</comment>
<reference evidence="2" key="1">
    <citation type="journal article" date="2019" name="Int. J. Syst. Evol. Microbiol.">
        <title>The Global Catalogue of Microorganisms (GCM) 10K type strain sequencing project: providing services to taxonomists for standard genome sequencing and annotation.</title>
        <authorList>
            <consortium name="The Broad Institute Genomics Platform"/>
            <consortium name="The Broad Institute Genome Sequencing Center for Infectious Disease"/>
            <person name="Wu L."/>
            <person name="Ma J."/>
        </authorList>
    </citation>
    <scope>NUCLEOTIDE SEQUENCE [LARGE SCALE GENOMIC DNA]</scope>
    <source>
        <strain evidence="2">JCM 30531</strain>
    </source>
</reference>
<accession>A0ABQ2H3W1</accession>
<gene>
    <name evidence="1" type="ORF">GCM10007088_00120</name>
</gene>
<name>A0ABQ2H3W1_9PORP</name>
<organism evidence="1 2">
    <name type="scientific">Porphyromonas pasteri</name>
    <dbReference type="NCBI Taxonomy" id="1583331"/>
    <lineage>
        <taxon>Bacteria</taxon>
        <taxon>Pseudomonadati</taxon>
        <taxon>Bacteroidota</taxon>
        <taxon>Bacteroidia</taxon>
        <taxon>Bacteroidales</taxon>
        <taxon>Porphyromonadaceae</taxon>
        <taxon>Porphyromonas</taxon>
    </lineage>
</organism>